<reference evidence="2 3" key="1">
    <citation type="submission" date="2016-10" db="EMBL/GenBank/DDBJ databases">
        <authorList>
            <person name="de Groot N.N."/>
        </authorList>
    </citation>
    <scope>NUCLEOTIDE SEQUENCE [LARGE SCALE GENOMIC DNA]</scope>
    <source>
        <strain evidence="2 3">DSM 18684</strain>
    </source>
</reference>
<gene>
    <name evidence="2" type="ORF">SAMN04489864_1188</name>
</gene>
<evidence type="ECO:0000313" key="3">
    <source>
        <dbReference type="Proteomes" id="UP000199666"/>
    </source>
</evidence>
<dbReference type="EMBL" id="FOPP01000018">
    <property type="protein sequence ID" value="SFH51848.1"/>
    <property type="molecule type" value="Genomic_DNA"/>
</dbReference>
<dbReference type="Proteomes" id="UP000199666">
    <property type="component" value="Unassembled WGS sequence"/>
</dbReference>
<dbReference type="Pfam" id="PF12728">
    <property type="entry name" value="HTH_17"/>
    <property type="match status" value="1"/>
</dbReference>
<sequence length="96" mass="11514">MENLTLFEMQMLELQREILAELRNLSRTISPTQLPALEEKLMTRQEVVDYLKISESTYLRRLRDGRLNPIKKIGGDRFYKSDLIREFQESKRRGRI</sequence>
<dbReference type="RefSeq" id="WP_245768170.1">
    <property type="nucleotide sequence ID" value="NZ_FOPP01000018.1"/>
</dbReference>
<feature type="domain" description="Helix-turn-helix" evidence="1">
    <location>
        <begin position="41"/>
        <end position="91"/>
    </location>
</feature>
<proteinExistence type="predicted"/>
<protein>
    <submittedName>
        <fullName evidence="2">Helix-turn-helix domain-containing protein</fullName>
    </submittedName>
</protein>
<evidence type="ECO:0000313" key="2">
    <source>
        <dbReference type="EMBL" id="SFH51848.1"/>
    </source>
</evidence>
<dbReference type="InterPro" id="IPR041657">
    <property type="entry name" value="HTH_17"/>
</dbReference>
<dbReference type="AlphaFoldDB" id="A0A1I3ANW7"/>
<name>A0A1I3ANW7_9SPHI</name>
<keyword evidence="3" id="KW-1185">Reference proteome</keyword>
<organism evidence="2 3">
    <name type="scientific">Pedobacter insulae</name>
    <dbReference type="NCBI Taxonomy" id="414048"/>
    <lineage>
        <taxon>Bacteria</taxon>
        <taxon>Pseudomonadati</taxon>
        <taxon>Bacteroidota</taxon>
        <taxon>Sphingobacteriia</taxon>
        <taxon>Sphingobacteriales</taxon>
        <taxon>Sphingobacteriaceae</taxon>
        <taxon>Pedobacter</taxon>
    </lineage>
</organism>
<evidence type="ECO:0000259" key="1">
    <source>
        <dbReference type="Pfam" id="PF12728"/>
    </source>
</evidence>
<accession>A0A1I3ANW7</accession>